<gene>
    <name evidence="9" type="ORF">D4A35_01955</name>
</gene>
<dbReference type="InterPro" id="IPR003838">
    <property type="entry name" value="ABC3_permease_C"/>
</dbReference>
<reference evidence="9 10" key="1">
    <citation type="submission" date="2018-09" db="EMBL/GenBank/DDBJ databases">
        <title>A clostridial neurotoxin that targets Anopheles mosquitoes.</title>
        <authorList>
            <person name="Contreras E."/>
            <person name="Masuyer G."/>
            <person name="Qureshi N."/>
            <person name="Chawla S."/>
            <person name="Lim H.L."/>
            <person name="Chen J."/>
            <person name="Stenmark P."/>
            <person name="Gill S."/>
        </authorList>
    </citation>
    <scope>NUCLEOTIDE SEQUENCE [LARGE SCALE GENOMIC DNA]</scope>
    <source>
        <strain evidence="9 10">Cbm</strain>
    </source>
</reference>
<dbReference type="RefSeq" id="WP_150885581.1">
    <property type="nucleotide sequence ID" value="NZ_CP032452.1"/>
</dbReference>
<dbReference type="Pfam" id="PF02687">
    <property type="entry name" value="FtsX"/>
    <property type="match status" value="2"/>
</dbReference>
<sequence length="1085" mass="123228">MRNPLFKDTFREIKKSKGRFLSVFAIITLGVSFFTGIKVASPVMEVTADKYYDQNNLMDLTVVSNLGLTDKDINSISKIDGISNVYPTYSKEVLTSIGTNQLVLKVHGLPEKSNSDYINKIKITEGRYPKSEGECLIEDSKDIPLGSTIKIYGDNNEDLSTTLKHNEYKVVGKVETPYYIAKAKGSSNIGSGTLNSFIMVLNNEFKLTNYTESYITVDGAKDLNSYSKEYEDKVQNIEDKLVDLGKDRASLRYKEIINDANKKLSEGKSKLQKEKTNAYNELDKAKTKIENSRYKIENSEQDLDKKENQVKSEISSAEKAISSASEKLSLSEIELNKQINVFNTSKDSAQQEINKAKDNLKEQEDEVGKLKEYIASIEEVLSNEYLDEEKRKELEFILEKSKQKLEVSEIALSQTREEITKQEQVFNDTQNKLLLAKTDIEKNKELINSQRSNLDVKKKEAESEFKNARYKLAQGKKELEKGQATYLKNKKEVESKLQKAQDEIDREEKKIKDIKNGKWYILDRNTNYGFVDYKNSANSIESISKIFPVFFFSLAALICLTTMTRMVDEQRVNIGTMKALGYGTGSIMLKYILYSLLASVLGSAFGNLIGLTVFPSVIYNAYASMTYTLPKVSLVFSVRLIILSTLIAVLTTTSASIYSCYKELKEVPSILMRPKSPKEGKRILLERISFIWNRLNFTQKVTCRNIFRYKKRFFMTVIGISGCSALLLTGFGIKDSISSIVDNQYGQIIKYNLTLNYGKDVDKNSKTKEEKVIDSDDRINNYLNIKNKSYKVISNSVEKDVNIVVPENINDINRFINLKNRVSNKKFINLKNRVSNKKYTLNNNGVLITEKLAKLLKVKDGDSIVLKNEDNKEFKVKVSGIVENYVGHYLYMSPQLYKSTFNENVKFNEVLINTKDGISQDKLGKDMMNLDNVNSATFNTNAKSSFSDMITNLNSVVILIIVSAGALAFIVLYNLTNVNISERIREIATIKVLGFYDNEVSSYVFRENIILTVIGTILGLILGVFLHRFIMTTAELEFIMFGRDIKPISFILSGMLTFIFATLVNLCMYFKLKKVKMVESLKSVD</sequence>
<feature type="transmembrane region" description="Helical" evidence="7">
    <location>
        <begin position="1050"/>
        <end position="1072"/>
    </location>
</feature>
<evidence type="ECO:0000313" key="10">
    <source>
        <dbReference type="Proteomes" id="UP000326961"/>
    </source>
</evidence>
<feature type="transmembrane region" description="Helical" evidence="7">
    <location>
        <begin position="1009"/>
        <end position="1030"/>
    </location>
</feature>
<evidence type="ECO:0000256" key="4">
    <source>
        <dbReference type="ARBA" id="ARBA00022989"/>
    </source>
</evidence>
<keyword evidence="6" id="KW-0175">Coiled coil</keyword>
<feature type="transmembrane region" description="Helical" evidence="7">
    <location>
        <begin position="634"/>
        <end position="661"/>
    </location>
</feature>
<feature type="transmembrane region" description="Helical" evidence="7">
    <location>
        <begin position="713"/>
        <end position="733"/>
    </location>
</feature>
<protein>
    <submittedName>
        <fullName evidence="9">FtsX-like permease family protein</fullName>
    </submittedName>
</protein>
<dbReference type="GO" id="GO:0005886">
    <property type="term" value="C:plasma membrane"/>
    <property type="evidence" value="ECO:0007669"/>
    <property type="project" value="UniProtKB-SubCell"/>
</dbReference>
<evidence type="ECO:0000313" key="9">
    <source>
        <dbReference type="EMBL" id="QEZ67756.1"/>
    </source>
</evidence>
<evidence type="ECO:0000256" key="1">
    <source>
        <dbReference type="ARBA" id="ARBA00004651"/>
    </source>
</evidence>
<dbReference type="EMBL" id="CP032452">
    <property type="protein sequence ID" value="QEZ67756.1"/>
    <property type="molecule type" value="Genomic_DNA"/>
</dbReference>
<name>A0A5P3X9B8_PARBF</name>
<proteinExistence type="predicted"/>
<feature type="transmembrane region" description="Helical" evidence="7">
    <location>
        <begin position="953"/>
        <end position="975"/>
    </location>
</feature>
<evidence type="ECO:0000256" key="6">
    <source>
        <dbReference type="SAM" id="Coils"/>
    </source>
</evidence>
<dbReference type="AlphaFoldDB" id="A0A5P3X9B8"/>
<evidence type="ECO:0000259" key="8">
    <source>
        <dbReference type="Pfam" id="PF02687"/>
    </source>
</evidence>
<keyword evidence="5 7" id="KW-0472">Membrane</keyword>
<dbReference type="Proteomes" id="UP000326961">
    <property type="component" value="Chromosome"/>
</dbReference>
<keyword evidence="4 7" id="KW-1133">Transmembrane helix</keyword>
<feature type="domain" description="ABC3 transporter permease C-terminal" evidence="8">
    <location>
        <begin position="546"/>
        <end position="662"/>
    </location>
</feature>
<evidence type="ECO:0000256" key="7">
    <source>
        <dbReference type="SAM" id="Phobius"/>
    </source>
</evidence>
<feature type="transmembrane region" description="Helical" evidence="7">
    <location>
        <begin position="588"/>
        <end position="614"/>
    </location>
</feature>
<feature type="coiled-coil region" evidence="6">
    <location>
        <begin position="220"/>
        <end position="517"/>
    </location>
</feature>
<dbReference type="InterPro" id="IPR038766">
    <property type="entry name" value="Membrane_comp_ABC_pdt"/>
</dbReference>
<organism evidence="9 10">
    <name type="scientific">Paraclostridium bifermentans</name>
    <name type="common">Clostridium bifermentans</name>
    <dbReference type="NCBI Taxonomy" id="1490"/>
    <lineage>
        <taxon>Bacteria</taxon>
        <taxon>Bacillati</taxon>
        <taxon>Bacillota</taxon>
        <taxon>Clostridia</taxon>
        <taxon>Peptostreptococcales</taxon>
        <taxon>Peptostreptococcaceae</taxon>
        <taxon>Paraclostridium</taxon>
    </lineage>
</organism>
<keyword evidence="2" id="KW-1003">Cell membrane</keyword>
<accession>A0A5P3X9B8</accession>
<dbReference type="PANTHER" id="PTHR30287:SF1">
    <property type="entry name" value="INNER MEMBRANE PROTEIN"/>
    <property type="match status" value="1"/>
</dbReference>
<evidence type="ECO:0000256" key="3">
    <source>
        <dbReference type="ARBA" id="ARBA00022692"/>
    </source>
</evidence>
<feature type="transmembrane region" description="Helical" evidence="7">
    <location>
        <begin position="546"/>
        <end position="567"/>
    </location>
</feature>
<dbReference type="PANTHER" id="PTHR30287">
    <property type="entry name" value="MEMBRANE COMPONENT OF PREDICTED ABC SUPERFAMILY METABOLITE UPTAKE TRANSPORTER"/>
    <property type="match status" value="1"/>
</dbReference>
<feature type="transmembrane region" description="Helical" evidence="7">
    <location>
        <begin position="20"/>
        <end position="40"/>
    </location>
</feature>
<keyword evidence="3 7" id="KW-0812">Transmembrane</keyword>
<comment type="subcellular location">
    <subcellularLocation>
        <location evidence="1">Cell membrane</location>
        <topology evidence="1">Multi-pass membrane protein</topology>
    </subcellularLocation>
</comment>
<evidence type="ECO:0000256" key="5">
    <source>
        <dbReference type="ARBA" id="ARBA00023136"/>
    </source>
</evidence>
<evidence type="ECO:0000256" key="2">
    <source>
        <dbReference type="ARBA" id="ARBA00022475"/>
    </source>
</evidence>
<feature type="domain" description="ABC3 transporter permease C-terminal" evidence="8">
    <location>
        <begin position="959"/>
        <end position="1074"/>
    </location>
</feature>